<dbReference type="Proteomes" id="UP000553632">
    <property type="component" value="Unassembled WGS sequence"/>
</dbReference>
<dbReference type="EMBL" id="JABANO010018340">
    <property type="protein sequence ID" value="KAF4732012.1"/>
    <property type="molecule type" value="Genomic_DNA"/>
</dbReference>
<gene>
    <name evidence="5" type="ORF">FOZ63_002599</name>
</gene>
<keyword evidence="2" id="KW-0520">NAD</keyword>
<keyword evidence="3" id="KW-0812">Transmembrane</keyword>
<dbReference type="PANTHER" id="PTHR43622">
    <property type="entry name" value="3-DEHYDROQUINATE SYNTHASE"/>
    <property type="match status" value="1"/>
</dbReference>
<accession>A0A7J6SHJ4</accession>
<evidence type="ECO:0000256" key="3">
    <source>
        <dbReference type="SAM" id="Phobius"/>
    </source>
</evidence>
<keyword evidence="6" id="KW-1185">Reference proteome</keyword>
<dbReference type="Pfam" id="PF01761">
    <property type="entry name" value="DHQ_synthase"/>
    <property type="match status" value="1"/>
</dbReference>
<evidence type="ECO:0000256" key="1">
    <source>
        <dbReference type="ARBA" id="ARBA00022723"/>
    </source>
</evidence>
<name>A0A7J6SHJ4_PEROL</name>
<dbReference type="InterPro" id="IPR050071">
    <property type="entry name" value="Dehydroquinate_synthase"/>
</dbReference>
<proteinExistence type="predicted"/>
<keyword evidence="3" id="KW-1133">Transmembrane helix</keyword>
<keyword evidence="1" id="KW-0479">Metal-binding</keyword>
<evidence type="ECO:0000313" key="6">
    <source>
        <dbReference type="Proteomes" id="UP000553632"/>
    </source>
</evidence>
<evidence type="ECO:0000313" key="5">
    <source>
        <dbReference type="EMBL" id="KAF4732012.1"/>
    </source>
</evidence>
<evidence type="ECO:0000256" key="2">
    <source>
        <dbReference type="ARBA" id="ARBA00023027"/>
    </source>
</evidence>
<dbReference type="PANTHER" id="PTHR43622:SF1">
    <property type="entry name" value="3-DEHYDROQUINATE SYNTHASE"/>
    <property type="match status" value="1"/>
</dbReference>
<comment type="caution">
    <text evidence="5">The sequence shown here is derived from an EMBL/GenBank/DDBJ whole genome shotgun (WGS) entry which is preliminary data.</text>
</comment>
<organism evidence="5 6">
    <name type="scientific">Perkinsus olseni</name>
    <name type="common">Perkinsus atlanticus</name>
    <dbReference type="NCBI Taxonomy" id="32597"/>
    <lineage>
        <taxon>Eukaryota</taxon>
        <taxon>Sar</taxon>
        <taxon>Alveolata</taxon>
        <taxon>Perkinsozoa</taxon>
        <taxon>Perkinsea</taxon>
        <taxon>Perkinsida</taxon>
        <taxon>Perkinsidae</taxon>
        <taxon>Perkinsus</taxon>
    </lineage>
</organism>
<dbReference type="InterPro" id="IPR030960">
    <property type="entry name" value="DHQS/DOIS_N"/>
</dbReference>
<dbReference type="OMA" id="HIRMRSN"/>
<reference evidence="5 6" key="1">
    <citation type="submission" date="2020-04" db="EMBL/GenBank/DDBJ databases">
        <title>Perkinsus olseni comparative genomics.</title>
        <authorList>
            <person name="Bogema D.R."/>
        </authorList>
    </citation>
    <scope>NUCLEOTIDE SEQUENCE [LARGE SCALE GENOMIC DNA]</scope>
    <source>
        <strain evidence="5 6">ATCC PRA-207</strain>
    </source>
</reference>
<feature type="domain" description="3-dehydroquinate synthase N-terminal" evidence="4">
    <location>
        <begin position="96"/>
        <end position="155"/>
    </location>
</feature>
<protein>
    <recommendedName>
        <fullName evidence="4">3-dehydroquinate synthase N-terminal domain-containing protein</fullName>
    </recommendedName>
</protein>
<keyword evidence="3" id="KW-0472">Membrane</keyword>
<dbReference type="GO" id="GO:0003856">
    <property type="term" value="F:3-dehydroquinate synthase activity"/>
    <property type="evidence" value="ECO:0007669"/>
    <property type="project" value="TreeGrafter"/>
</dbReference>
<evidence type="ECO:0000259" key="4">
    <source>
        <dbReference type="Pfam" id="PF01761"/>
    </source>
</evidence>
<dbReference type="SUPFAM" id="SSF56796">
    <property type="entry name" value="Dehydroquinate synthase-like"/>
    <property type="match status" value="1"/>
</dbReference>
<dbReference type="AlphaFoldDB" id="A0A7J6SHJ4"/>
<feature type="transmembrane region" description="Helical" evidence="3">
    <location>
        <begin position="125"/>
        <end position="147"/>
    </location>
</feature>
<dbReference type="GO" id="GO:0046872">
    <property type="term" value="F:metal ion binding"/>
    <property type="evidence" value="ECO:0007669"/>
    <property type="project" value="UniProtKB-KW"/>
</dbReference>
<dbReference type="Gene3D" id="3.40.50.1970">
    <property type="match status" value="1"/>
</dbReference>
<sequence length="155" mass="16479">MSSSSVVASIRNGVPLRTVKVSTKGGTYDVVVGRDICTSTIFANLVEEVCTDPKQRVTKFFIFVDSNLLGLNSGLVTSVQVALASIVGADKVSLYCVPSGEASKCRDQKVEIEDWLSQNGADRRAVLVALGGGVIGDLIGFVAASYYRGIRFIQV</sequence>
<feature type="non-terminal residue" evidence="5">
    <location>
        <position position="1"/>
    </location>
</feature>